<dbReference type="InterPro" id="IPR050152">
    <property type="entry name" value="ChlB/BchB/BchZ"/>
</dbReference>
<evidence type="ECO:0000313" key="9">
    <source>
        <dbReference type="EMBL" id="TDP83127.1"/>
    </source>
</evidence>
<comment type="caution">
    <text evidence="9">The sequence shown here is derived from an EMBL/GenBank/DDBJ whole genome shotgun (WGS) entry which is preliminary data.</text>
</comment>
<name>A0A4R6RBT4_9HYPH</name>
<feature type="domain" description="Nitrogenase/oxidoreductase component 1" evidence="8">
    <location>
        <begin position="19"/>
        <end position="431"/>
    </location>
</feature>
<dbReference type="PANTHER" id="PTHR33712">
    <property type="entry name" value="LIGHT-INDEPENDENT PROTOCHLOROPHYLLIDE REDUCTASE SUBUNIT B"/>
    <property type="match status" value="1"/>
</dbReference>
<evidence type="ECO:0000256" key="7">
    <source>
        <dbReference type="SAM" id="MobiDB-lite"/>
    </source>
</evidence>
<comment type="pathway">
    <text evidence="2">Cofactor biosynthesis; Fe-Mo cofactor biosynthesis.</text>
</comment>
<comment type="function">
    <text evidence="1">This protein may play a role in the biosynthesis of the prosthetic group of nitrogenase (FeMo cofactor).</text>
</comment>
<evidence type="ECO:0000256" key="1">
    <source>
        <dbReference type="ARBA" id="ARBA00003171"/>
    </source>
</evidence>
<evidence type="ECO:0000256" key="6">
    <source>
        <dbReference type="RuleBase" id="RU004021"/>
    </source>
</evidence>
<dbReference type="UniPathway" id="UPA00782"/>
<dbReference type="PANTHER" id="PTHR33712:SF7">
    <property type="entry name" value="LIGHT-INDEPENDENT PROTOCHLOROPHYLLIDE REDUCTASE SUBUNIT B"/>
    <property type="match status" value="1"/>
</dbReference>
<dbReference type="PROSITE" id="PS00699">
    <property type="entry name" value="NITROGENASE_1_1"/>
    <property type="match status" value="1"/>
</dbReference>
<dbReference type="GO" id="GO:0065003">
    <property type="term" value="P:protein-containing complex assembly"/>
    <property type="evidence" value="ECO:0007669"/>
    <property type="project" value="InterPro"/>
</dbReference>
<reference evidence="9 10" key="1">
    <citation type="submission" date="2019-03" db="EMBL/GenBank/DDBJ databases">
        <title>Genomic Encyclopedia of Type Strains, Phase IV (KMG-IV): sequencing the most valuable type-strain genomes for metagenomic binning, comparative biology and taxonomic classification.</title>
        <authorList>
            <person name="Goeker M."/>
        </authorList>
    </citation>
    <scope>NUCLEOTIDE SEQUENCE [LARGE SCALE GENOMIC DNA]</scope>
    <source>
        <strain evidence="9 10">DSM 102969</strain>
    </source>
</reference>
<evidence type="ECO:0000256" key="2">
    <source>
        <dbReference type="ARBA" id="ARBA00005155"/>
    </source>
</evidence>
<feature type="region of interest" description="Disordered" evidence="7">
    <location>
        <begin position="436"/>
        <end position="459"/>
    </location>
</feature>
<dbReference type="NCBIfam" id="TIGR01285">
    <property type="entry name" value="nifN"/>
    <property type="match status" value="1"/>
</dbReference>
<dbReference type="SUPFAM" id="SSF53807">
    <property type="entry name" value="Helical backbone' metal receptor"/>
    <property type="match status" value="1"/>
</dbReference>
<dbReference type="GO" id="GO:0016163">
    <property type="term" value="F:nitrogenase activity"/>
    <property type="evidence" value="ECO:0007669"/>
    <property type="project" value="InterPro"/>
</dbReference>
<dbReference type="InterPro" id="IPR000318">
    <property type="entry name" value="Nase_comp1_CS"/>
</dbReference>
<evidence type="ECO:0000313" key="10">
    <source>
        <dbReference type="Proteomes" id="UP000294547"/>
    </source>
</evidence>
<dbReference type="Gene3D" id="3.40.50.1980">
    <property type="entry name" value="Nitrogenase molybdenum iron protein domain"/>
    <property type="match status" value="3"/>
</dbReference>
<comment type="similarity">
    <text evidence="3 6">Belongs to the NifD/NifK/NifE/NifN family.</text>
</comment>
<dbReference type="AlphaFoldDB" id="A0A4R6RBT4"/>
<dbReference type="CDD" id="cd01966">
    <property type="entry name" value="Nitrogenase_NifN_1"/>
    <property type="match status" value="1"/>
</dbReference>
<dbReference type="InterPro" id="IPR005975">
    <property type="entry name" value="Nase_Mo-Fe_CF"/>
</dbReference>
<dbReference type="Pfam" id="PF00148">
    <property type="entry name" value="Oxidored_nitro"/>
    <property type="match status" value="1"/>
</dbReference>
<evidence type="ECO:0000259" key="8">
    <source>
        <dbReference type="Pfam" id="PF00148"/>
    </source>
</evidence>
<keyword evidence="10" id="KW-1185">Reference proteome</keyword>
<sequence length="459" mass="48098">MSIVVPRAKSASVNPLKQSAPLGAAMAYLGVEGAVPLFHGSQGCTAFALVAMVRHFKETIPIQTTAMNEVSTILGGADHLEEALLNLKTRMKPKLIGIASTALTETRGEDMAGEVGEILRRRAADLDGTTVVFASTPDFTGALEEGWAAATSAVIAALVPEGDAAGRDPTAVNILAGQHLTPGDVEALRDLAESFGLVPTILPDISLSLDGTVPDAWVPTSYGGTSRAAIAGMGRAAVTLAIGEHMAAPGRLLERRTGVPCRVLPAVTGLEDCDRLVVALAELSGRPVPERLKRERSRLVDAMLDGHLIVGGRAAVVAAEPDLLYAVTRLIAELGGRIVGAVTTAVGSRALERIPAADVLIGDLGDLERLAAEHGADLIATHSHGRRAAERLHRPHLRIGFPIFDRLGAQHRVSVGYAGTRDLIFEIANLLQSGDHAPTPADLDPFRDRAADAPTPRSH</sequence>
<dbReference type="RefSeq" id="WP_126537821.1">
    <property type="nucleotide sequence ID" value="NZ_BSPM01000009.1"/>
</dbReference>
<gene>
    <name evidence="9" type="ORF">EDD54_3083</name>
</gene>
<dbReference type="OrthoDB" id="9800746at2"/>
<dbReference type="Gene3D" id="6.10.250.1090">
    <property type="match status" value="1"/>
</dbReference>
<evidence type="ECO:0000256" key="4">
    <source>
        <dbReference type="ARBA" id="ARBA00013282"/>
    </source>
</evidence>
<evidence type="ECO:0000256" key="3">
    <source>
        <dbReference type="ARBA" id="ARBA00011002"/>
    </source>
</evidence>
<proteinExistence type="inferred from homology"/>
<accession>A0A4R6RBT4</accession>
<dbReference type="EMBL" id="SNXY01000009">
    <property type="protein sequence ID" value="TDP83127.1"/>
    <property type="molecule type" value="Genomic_DNA"/>
</dbReference>
<dbReference type="InterPro" id="IPR000510">
    <property type="entry name" value="Nase/OxRdtase_comp1"/>
</dbReference>
<keyword evidence="5 6" id="KW-0535">Nitrogen fixation</keyword>
<dbReference type="Proteomes" id="UP000294547">
    <property type="component" value="Unassembled WGS sequence"/>
</dbReference>
<protein>
    <recommendedName>
        <fullName evidence="4">Nitrogenase iron-molybdenum cofactor biosynthesis protein NifN</fullName>
    </recommendedName>
</protein>
<organism evidence="9 10">
    <name type="scientific">Oharaeibacter diazotrophicus</name>
    <dbReference type="NCBI Taxonomy" id="1920512"/>
    <lineage>
        <taxon>Bacteria</taxon>
        <taxon>Pseudomonadati</taxon>
        <taxon>Pseudomonadota</taxon>
        <taxon>Alphaproteobacteria</taxon>
        <taxon>Hyphomicrobiales</taxon>
        <taxon>Pleomorphomonadaceae</taxon>
        <taxon>Oharaeibacter</taxon>
    </lineage>
</organism>
<evidence type="ECO:0000256" key="5">
    <source>
        <dbReference type="ARBA" id="ARBA00023231"/>
    </source>
</evidence>